<dbReference type="SMART" id="SM00345">
    <property type="entry name" value="HTH_GNTR"/>
    <property type="match status" value="1"/>
</dbReference>
<dbReference type="EMBL" id="CP003155">
    <property type="protein sequence ID" value="AEV29555.1"/>
    <property type="molecule type" value="Genomic_DNA"/>
</dbReference>
<dbReference type="OrthoDB" id="9799482at2"/>
<evidence type="ECO:0000313" key="6">
    <source>
        <dbReference type="Proteomes" id="UP000005632"/>
    </source>
</evidence>
<dbReference type="SMART" id="SM00895">
    <property type="entry name" value="FCD"/>
    <property type="match status" value="1"/>
</dbReference>
<dbReference type="Proteomes" id="UP000005632">
    <property type="component" value="Chromosome"/>
</dbReference>
<feature type="domain" description="HTH gntR-type" evidence="4">
    <location>
        <begin position="13"/>
        <end position="80"/>
    </location>
</feature>
<evidence type="ECO:0000256" key="3">
    <source>
        <dbReference type="ARBA" id="ARBA00023163"/>
    </source>
</evidence>
<keyword evidence="1" id="KW-0805">Transcription regulation</keyword>
<organism evidence="5 6">
    <name type="scientific">Sphaerochaeta pleomorpha (strain ATCC BAA-1885 / DSM 22778 / Grapes)</name>
    <dbReference type="NCBI Taxonomy" id="158190"/>
    <lineage>
        <taxon>Bacteria</taxon>
        <taxon>Pseudomonadati</taxon>
        <taxon>Spirochaetota</taxon>
        <taxon>Spirochaetia</taxon>
        <taxon>Spirochaetales</taxon>
        <taxon>Sphaerochaetaceae</taxon>
        <taxon>Sphaerochaeta</taxon>
    </lineage>
</organism>
<dbReference type="HOGENOM" id="CLU_017584_5_1_12"/>
<keyword evidence="6" id="KW-1185">Reference proteome</keyword>
<dbReference type="Gene3D" id="1.20.120.530">
    <property type="entry name" value="GntR ligand-binding domain-like"/>
    <property type="match status" value="1"/>
</dbReference>
<dbReference type="KEGG" id="sgp:SpiGrapes_1758"/>
<evidence type="ECO:0000259" key="4">
    <source>
        <dbReference type="PROSITE" id="PS50949"/>
    </source>
</evidence>
<dbReference type="PANTHER" id="PTHR43537:SF24">
    <property type="entry name" value="GLUCONATE OPERON TRANSCRIPTIONAL REPRESSOR"/>
    <property type="match status" value="1"/>
</dbReference>
<keyword evidence="2" id="KW-0238">DNA-binding</keyword>
<dbReference type="eggNOG" id="COG1802">
    <property type="taxonomic scope" value="Bacteria"/>
</dbReference>
<name>G8QXJ2_SPHPG</name>
<dbReference type="AlphaFoldDB" id="G8QXJ2"/>
<evidence type="ECO:0000256" key="2">
    <source>
        <dbReference type="ARBA" id="ARBA00023125"/>
    </source>
</evidence>
<dbReference type="SUPFAM" id="SSF48008">
    <property type="entry name" value="GntR ligand-binding domain-like"/>
    <property type="match status" value="1"/>
</dbReference>
<dbReference type="Pfam" id="PF00392">
    <property type="entry name" value="GntR"/>
    <property type="match status" value="1"/>
</dbReference>
<dbReference type="PROSITE" id="PS50949">
    <property type="entry name" value="HTH_GNTR"/>
    <property type="match status" value="1"/>
</dbReference>
<dbReference type="Gene3D" id="1.10.10.10">
    <property type="entry name" value="Winged helix-like DNA-binding domain superfamily/Winged helix DNA-binding domain"/>
    <property type="match status" value="1"/>
</dbReference>
<dbReference type="RefSeq" id="WP_014270398.1">
    <property type="nucleotide sequence ID" value="NC_016633.1"/>
</dbReference>
<dbReference type="InterPro" id="IPR000524">
    <property type="entry name" value="Tscrpt_reg_HTH_GntR"/>
</dbReference>
<evidence type="ECO:0000256" key="1">
    <source>
        <dbReference type="ARBA" id="ARBA00023015"/>
    </source>
</evidence>
<dbReference type="Pfam" id="PF07729">
    <property type="entry name" value="FCD"/>
    <property type="match status" value="1"/>
</dbReference>
<keyword evidence="3" id="KW-0804">Transcription</keyword>
<dbReference type="InterPro" id="IPR008920">
    <property type="entry name" value="TF_FadR/GntR_C"/>
</dbReference>
<dbReference type="GO" id="GO:0003700">
    <property type="term" value="F:DNA-binding transcription factor activity"/>
    <property type="evidence" value="ECO:0007669"/>
    <property type="project" value="InterPro"/>
</dbReference>
<protein>
    <submittedName>
        <fullName evidence="5">Transcriptional regulator</fullName>
    </submittedName>
</protein>
<sequence>MPIPSTNDQMKRQSTKDLIYQAVCNWIICGDLTSGEKINDMELAKHFNVSRTPVREAIQMLEIQKLVKVIPGKATIVTEVDKKDIGDCYRPLACIQGLAAELACSNISEEQMERLEQIHIQFSDACKNNDPEKAILCDSEFHSIIMDCADNQYMEEFSQTMILHIQRIKYHYFHSDRLRKTSVGHHEGILKAIKARDAELAGSLMKSHWLYVMQRCLNDVLDKNDEANPAENLNRP</sequence>
<reference evidence="5 6" key="1">
    <citation type="submission" date="2011-11" db="EMBL/GenBank/DDBJ databases">
        <title>Complete sequence of Spirochaeta sp. grapes.</title>
        <authorList>
            <consortium name="US DOE Joint Genome Institute"/>
            <person name="Lucas S."/>
            <person name="Han J."/>
            <person name="Lapidus A."/>
            <person name="Cheng J.-F."/>
            <person name="Goodwin L."/>
            <person name="Pitluck S."/>
            <person name="Peters L."/>
            <person name="Ovchinnikova G."/>
            <person name="Munk A.C."/>
            <person name="Detter J.C."/>
            <person name="Han C."/>
            <person name="Tapia R."/>
            <person name="Land M."/>
            <person name="Hauser L."/>
            <person name="Kyrpides N."/>
            <person name="Ivanova N."/>
            <person name="Pagani I."/>
            <person name="Ritalahtilisa K."/>
            <person name="Loeffler F."/>
            <person name="Woyke T."/>
        </authorList>
    </citation>
    <scope>NUCLEOTIDE SEQUENCE [LARGE SCALE GENOMIC DNA]</scope>
    <source>
        <strain evidence="6">ATCC BAA-1885 / DSM 22778 / Grapes</strain>
    </source>
</reference>
<gene>
    <name evidence="5" type="ordered locus">SpiGrapes_1758</name>
</gene>
<accession>G8QXJ2</accession>
<dbReference type="SUPFAM" id="SSF46785">
    <property type="entry name" value="Winged helix' DNA-binding domain"/>
    <property type="match status" value="1"/>
</dbReference>
<proteinExistence type="predicted"/>
<evidence type="ECO:0000313" key="5">
    <source>
        <dbReference type="EMBL" id="AEV29555.1"/>
    </source>
</evidence>
<dbReference type="InterPro" id="IPR036390">
    <property type="entry name" value="WH_DNA-bd_sf"/>
</dbReference>
<dbReference type="InterPro" id="IPR036388">
    <property type="entry name" value="WH-like_DNA-bd_sf"/>
</dbReference>
<dbReference type="CDD" id="cd07377">
    <property type="entry name" value="WHTH_GntR"/>
    <property type="match status" value="1"/>
</dbReference>
<dbReference type="PANTHER" id="PTHR43537">
    <property type="entry name" value="TRANSCRIPTIONAL REGULATOR, GNTR FAMILY"/>
    <property type="match status" value="1"/>
</dbReference>
<dbReference type="STRING" id="158190.SpiGrapes_1758"/>
<dbReference type="GO" id="GO:0003677">
    <property type="term" value="F:DNA binding"/>
    <property type="evidence" value="ECO:0007669"/>
    <property type="project" value="UniProtKB-KW"/>
</dbReference>
<dbReference type="InterPro" id="IPR011711">
    <property type="entry name" value="GntR_C"/>
</dbReference>